<proteinExistence type="predicted"/>
<dbReference type="SUPFAM" id="SSF46689">
    <property type="entry name" value="Homeodomain-like"/>
    <property type="match status" value="2"/>
</dbReference>
<dbReference type="InterPro" id="IPR018060">
    <property type="entry name" value="HTH_AraC"/>
</dbReference>
<dbReference type="InterPro" id="IPR020449">
    <property type="entry name" value="Tscrpt_reg_AraC-type_HTH"/>
</dbReference>
<keyword evidence="4" id="KW-0805">Transcription regulation</keyword>
<feature type="domain" description="HTH araC/xylS-type" evidence="8">
    <location>
        <begin position="284"/>
        <end position="383"/>
    </location>
</feature>
<keyword evidence="6" id="KW-0010">Activator</keyword>
<dbReference type="PANTHER" id="PTHR32071">
    <property type="entry name" value="TRANSCRIPTIONAL REGULATORY PROTEIN"/>
    <property type="match status" value="1"/>
</dbReference>
<evidence type="ECO:0000256" key="4">
    <source>
        <dbReference type="ARBA" id="ARBA00023015"/>
    </source>
</evidence>
<evidence type="ECO:0008006" key="12">
    <source>
        <dbReference type="Google" id="ProtNLM"/>
    </source>
</evidence>
<dbReference type="GO" id="GO:0005524">
    <property type="term" value="F:ATP binding"/>
    <property type="evidence" value="ECO:0007669"/>
    <property type="project" value="UniProtKB-KW"/>
</dbReference>
<keyword evidence="2" id="KW-0067">ATP-binding</keyword>
<evidence type="ECO:0000256" key="3">
    <source>
        <dbReference type="ARBA" id="ARBA00023012"/>
    </source>
</evidence>
<dbReference type="InterPro" id="IPR027417">
    <property type="entry name" value="P-loop_NTPase"/>
</dbReference>
<dbReference type="InterPro" id="IPR009057">
    <property type="entry name" value="Homeodomain-like_sf"/>
</dbReference>
<keyword evidence="3" id="KW-0902">Two-component regulatory system</keyword>
<dbReference type="Pfam" id="PF25601">
    <property type="entry name" value="AAA_lid_14"/>
    <property type="match status" value="1"/>
</dbReference>
<evidence type="ECO:0000256" key="2">
    <source>
        <dbReference type="ARBA" id="ARBA00022840"/>
    </source>
</evidence>
<protein>
    <recommendedName>
        <fullName evidence="12">AraC family transcriptional regulator</fullName>
    </recommendedName>
</protein>
<keyword evidence="11" id="KW-1185">Reference proteome</keyword>
<dbReference type="AlphaFoldDB" id="A0AAV5NTT8"/>
<organism evidence="10 11">
    <name type="scientific">Vibrio penaeicida</name>
    <dbReference type="NCBI Taxonomy" id="104609"/>
    <lineage>
        <taxon>Bacteria</taxon>
        <taxon>Pseudomonadati</taxon>
        <taxon>Pseudomonadota</taxon>
        <taxon>Gammaproteobacteria</taxon>
        <taxon>Vibrionales</taxon>
        <taxon>Vibrionaceae</taxon>
        <taxon>Vibrio</taxon>
    </lineage>
</organism>
<dbReference type="Gene3D" id="1.10.10.60">
    <property type="entry name" value="Homeodomain-like"/>
    <property type="match status" value="1"/>
</dbReference>
<evidence type="ECO:0000256" key="7">
    <source>
        <dbReference type="ARBA" id="ARBA00023163"/>
    </source>
</evidence>
<dbReference type="InterPro" id="IPR002078">
    <property type="entry name" value="Sigma_54_int"/>
</dbReference>
<dbReference type="PROSITE" id="PS50045">
    <property type="entry name" value="SIGMA54_INTERACT_4"/>
    <property type="match status" value="1"/>
</dbReference>
<feature type="domain" description="Sigma-54 factor interaction" evidence="9">
    <location>
        <begin position="30"/>
        <end position="238"/>
    </location>
</feature>
<sequence>MNIISNTKNTEASIFEQSKTLSEIIKREPIIGSSPLVLKIRQQTHFAVEMKMSVFITGEMGTEKSEVAEFIHKKNRIPVSRFIRIPSSFSGVDVYQSHLEKALKEAKNGTLYLEDIDVLSRDIQDFLISQFTMGLYHDLLINNNVRLIISCRRSLGDLKKNNAFVDVLLESNLPYIEINIPPLKKRNDDIPEYVAHILCEFGIEKNIQVSPSAMSLLKQYEWPGNITQVRSFLILLASCCDGIIREEDVLSLGVISKKDCTYDIFETILEQRFDRLENLHPALRKALIFLGNNYTECIKLSDMASAAYTSPSHLSYLFREHLNLSFKAILVQVRIQKAMQLFDASPMLKVTDVCLQAGFGDLSHFEKMFKRYADCTPRQYRAQKRQRTQFAFASAPA</sequence>
<dbReference type="RefSeq" id="WP_126607919.1">
    <property type="nucleotide sequence ID" value="NZ_AP025144.1"/>
</dbReference>
<keyword evidence="7" id="KW-0804">Transcription</keyword>
<dbReference type="Gene3D" id="3.40.50.300">
    <property type="entry name" value="P-loop containing nucleotide triphosphate hydrolases"/>
    <property type="match status" value="1"/>
</dbReference>
<dbReference type="SUPFAM" id="SSF52540">
    <property type="entry name" value="P-loop containing nucleoside triphosphate hydrolases"/>
    <property type="match status" value="1"/>
</dbReference>
<accession>A0AAV5NTT8</accession>
<keyword evidence="1" id="KW-0547">Nucleotide-binding</keyword>
<gene>
    <name evidence="10" type="ORF">GCM10007932_27870</name>
</gene>
<dbReference type="CDD" id="cd00009">
    <property type="entry name" value="AAA"/>
    <property type="match status" value="1"/>
</dbReference>
<dbReference type="EMBL" id="BSNX01000030">
    <property type="protein sequence ID" value="GLQ73427.1"/>
    <property type="molecule type" value="Genomic_DNA"/>
</dbReference>
<evidence type="ECO:0000256" key="5">
    <source>
        <dbReference type="ARBA" id="ARBA00023125"/>
    </source>
</evidence>
<evidence type="ECO:0000259" key="8">
    <source>
        <dbReference type="PROSITE" id="PS01124"/>
    </source>
</evidence>
<evidence type="ECO:0000256" key="6">
    <source>
        <dbReference type="ARBA" id="ARBA00023159"/>
    </source>
</evidence>
<keyword evidence="5" id="KW-0238">DNA-binding</keyword>
<dbReference type="Pfam" id="PF14532">
    <property type="entry name" value="Sigma54_activ_2"/>
    <property type="match status" value="1"/>
</dbReference>
<dbReference type="SMART" id="SM00342">
    <property type="entry name" value="HTH_ARAC"/>
    <property type="match status" value="1"/>
</dbReference>
<reference evidence="11" key="1">
    <citation type="journal article" date="2019" name="Int. J. Syst. Evol. Microbiol.">
        <title>The Global Catalogue of Microorganisms (GCM) 10K type strain sequencing project: providing services to taxonomists for standard genome sequencing and annotation.</title>
        <authorList>
            <consortium name="The Broad Institute Genomics Platform"/>
            <consortium name="The Broad Institute Genome Sequencing Center for Infectious Disease"/>
            <person name="Wu L."/>
            <person name="Ma J."/>
        </authorList>
    </citation>
    <scope>NUCLEOTIDE SEQUENCE [LARGE SCALE GENOMIC DNA]</scope>
    <source>
        <strain evidence="11">NBRC 15640</strain>
    </source>
</reference>
<dbReference type="GO" id="GO:0003700">
    <property type="term" value="F:DNA-binding transcription factor activity"/>
    <property type="evidence" value="ECO:0007669"/>
    <property type="project" value="InterPro"/>
</dbReference>
<dbReference type="GO" id="GO:0043565">
    <property type="term" value="F:sequence-specific DNA binding"/>
    <property type="evidence" value="ECO:0007669"/>
    <property type="project" value="InterPro"/>
</dbReference>
<evidence type="ECO:0000313" key="11">
    <source>
        <dbReference type="Proteomes" id="UP001156690"/>
    </source>
</evidence>
<name>A0AAV5NTT8_9VIBR</name>
<dbReference type="GO" id="GO:0000160">
    <property type="term" value="P:phosphorelay signal transduction system"/>
    <property type="evidence" value="ECO:0007669"/>
    <property type="project" value="UniProtKB-KW"/>
</dbReference>
<dbReference type="Pfam" id="PF12833">
    <property type="entry name" value="HTH_18"/>
    <property type="match status" value="1"/>
</dbReference>
<evidence type="ECO:0000313" key="10">
    <source>
        <dbReference type="EMBL" id="GLQ73427.1"/>
    </source>
</evidence>
<evidence type="ECO:0000259" key="9">
    <source>
        <dbReference type="PROSITE" id="PS50045"/>
    </source>
</evidence>
<dbReference type="Gene3D" id="1.10.8.60">
    <property type="match status" value="1"/>
</dbReference>
<dbReference type="Proteomes" id="UP001156690">
    <property type="component" value="Unassembled WGS sequence"/>
</dbReference>
<dbReference type="PANTHER" id="PTHR32071:SF95">
    <property type="entry name" value="DNA-BINDING TRANSCRIPTIONAL REGULATOR NTRC"/>
    <property type="match status" value="1"/>
</dbReference>
<evidence type="ECO:0000256" key="1">
    <source>
        <dbReference type="ARBA" id="ARBA00022741"/>
    </source>
</evidence>
<dbReference type="PROSITE" id="PS01124">
    <property type="entry name" value="HTH_ARAC_FAMILY_2"/>
    <property type="match status" value="1"/>
</dbReference>
<dbReference type="InterPro" id="IPR058031">
    <property type="entry name" value="AAA_lid_NorR"/>
</dbReference>
<comment type="caution">
    <text evidence="10">The sequence shown here is derived from an EMBL/GenBank/DDBJ whole genome shotgun (WGS) entry which is preliminary data.</text>
</comment>
<dbReference type="PRINTS" id="PR00032">
    <property type="entry name" value="HTHARAC"/>
</dbReference>